<organism evidence="2 3">
    <name type="scientific">Brevibacillus centrosporus</name>
    <dbReference type="NCBI Taxonomy" id="54910"/>
    <lineage>
        <taxon>Bacteria</taxon>
        <taxon>Bacillati</taxon>
        <taxon>Bacillota</taxon>
        <taxon>Bacilli</taxon>
        <taxon>Bacillales</taxon>
        <taxon>Paenibacillaceae</taxon>
        <taxon>Brevibacillus</taxon>
    </lineage>
</organism>
<dbReference type="RefSeq" id="WP_092276131.1">
    <property type="nucleotide sequence ID" value="NZ_FORT01000022.1"/>
</dbReference>
<dbReference type="AlphaFoldDB" id="A0A1I4D295"/>
<dbReference type="PANTHER" id="PTHR37817:SF1">
    <property type="entry name" value="N-ACETYLTRANSFERASE EIS"/>
    <property type="match status" value="1"/>
</dbReference>
<dbReference type="Proteomes" id="UP000198915">
    <property type="component" value="Unassembled WGS sequence"/>
</dbReference>
<dbReference type="InterPro" id="IPR000182">
    <property type="entry name" value="GNAT_dom"/>
</dbReference>
<evidence type="ECO:0000313" key="3">
    <source>
        <dbReference type="Proteomes" id="UP000198915"/>
    </source>
</evidence>
<dbReference type="Pfam" id="PF13527">
    <property type="entry name" value="Acetyltransf_9"/>
    <property type="match status" value="1"/>
</dbReference>
<keyword evidence="2" id="KW-0808">Transferase</keyword>
<dbReference type="InterPro" id="IPR036527">
    <property type="entry name" value="SCP2_sterol-bd_dom_sf"/>
</dbReference>
<dbReference type="PANTHER" id="PTHR37817">
    <property type="entry name" value="N-ACETYLTRANSFERASE EIS"/>
    <property type="match status" value="1"/>
</dbReference>
<dbReference type="GO" id="GO:0034069">
    <property type="term" value="F:aminoglycoside N-acetyltransferase activity"/>
    <property type="evidence" value="ECO:0007669"/>
    <property type="project" value="TreeGrafter"/>
</dbReference>
<evidence type="ECO:0000313" key="2">
    <source>
        <dbReference type="EMBL" id="SFK87622.1"/>
    </source>
</evidence>
<accession>A0A1I4D295</accession>
<reference evidence="3" key="1">
    <citation type="submission" date="2016-10" db="EMBL/GenBank/DDBJ databases">
        <authorList>
            <person name="Varghese N."/>
            <person name="Submissions S."/>
        </authorList>
    </citation>
    <scope>NUCLEOTIDE SEQUENCE [LARGE SCALE GENOMIC DNA]</scope>
    <source>
        <strain evidence="3">OK042</strain>
    </source>
</reference>
<dbReference type="SUPFAM" id="SSF55718">
    <property type="entry name" value="SCP-like"/>
    <property type="match status" value="1"/>
</dbReference>
<proteinExistence type="predicted"/>
<dbReference type="GO" id="GO:0030649">
    <property type="term" value="P:aminoglycoside antibiotic catabolic process"/>
    <property type="evidence" value="ECO:0007669"/>
    <property type="project" value="TreeGrafter"/>
</dbReference>
<dbReference type="SUPFAM" id="SSF55729">
    <property type="entry name" value="Acyl-CoA N-acyltransferases (Nat)"/>
    <property type="match status" value="1"/>
</dbReference>
<dbReference type="EMBL" id="FORT01000022">
    <property type="protein sequence ID" value="SFK87622.1"/>
    <property type="molecule type" value="Genomic_DNA"/>
</dbReference>
<dbReference type="InterPro" id="IPR016181">
    <property type="entry name" value="Acyl_CoA_acyltransferase"/>
</dbReference>
<name>A0A1I4D295_9BACL</name>
<evidence type="ECO:0000259" key="1">
    <source>
        <dbReference type="PROSITE" id="PS51186"/>
    </source>
</evidence>
<feature type="domain" description="N-acetyltransferase" evidence="1">
    <location>
        <begin position="2"/>
        <end position="155"/>
    </location>
</feature>
<keyword evidence="3" id="KW-1185">Reference proteome</keyword>
<dbReference type="InterPro" id="IPR051554">
    <property type="entry name" value="Acetyltransferase_Eis"/>
</dbReference>
<dbReference type="Gene3D" id="3.40.630.30">
    <property type="match status" value="1"/>
</dbReference>
<gene>
    <name evidence="2" type="ORF">SAMN05518846_12259</name>
</gene>
<sequence>MEEIRPISHEDIHDVVRITALAYPGSNLLAPDNRQRFAERVQDTLENDQNASFHGLFREERMLGVMKWYDFFMNVRGIQMLTGGIGTVAVDLLHKKEKVAKAMLQGFLATYRERGVCLVSLYPFRVDFYKKMGFGVELGMDISDFSSLVMGVISLRKLHLYGLADISDEKQIPFVDRLFATGDKPRSTTPF</sequence>
<dbReference type="PROSITE" id="PS51186">
    <property type="entry name" value="GNAT"/>
    <property type="match status" value="1"/>
</dbReference>
<dbReference type="STRING" id="1884381.SAMN05518846_12259"/>
<protein>
    <submittedName>
        <fullName evidence="2">Acetyltransferase (GNAT) domain-containing protein</fullName>
    </submittedName>
</protein>